<dbReference type="InterPro" id="IPR038607">
    <property type="entry name" value="PhoD-like_sf"/>
</dbReference>
<feature type="chain" id="PRO_5046434949" evidence="1">
    <location>
        <begin position="25"/>
        <end position="358"/>
    </location>
</feature>
<feature type="domain" description="PhoD-like phosphatase metallophosphatase" evidence="2">
    <location>
        <begin position="44"/>
        <end position="339"/>
    </location>
</feature>
<evidence type="ECO:0000256" key="1">
    <source>
        <dbReference type="SAM" id="SignalP"/>
    </source>
</evidence>
<accession>A0ABU9IBA9</accession>
<dbReference type="InterPro" id="IPR018946">
    <property type="entry name" value="PhoD-like_MPP"/>
</dbReference>
<keyword evidence="3" id="KW-0378">Hydrolase</keyword>
<dbReference type="EMBL" id="JBBYHV010000001">
    <property type="protein sequence ID" value="MEL1249711.1"/>
    <property type="molecule type" value="Genomic_DNA"/>
</dbReference>
<name>A0ABU9IBA9_9SPHN</name>
<dbReference type="PANTHER" id="PTHR33987">
    <property type="entry name" value="CALCINEURIN-LIKE METALLO-PHOSPHOESTERASE SUPERFAMILY PROTEIN"/>
    <property type="match status" value="1"/>
</dbReference>
<evidence type="ECO:0000259" key="2">
    <source>
        <dbReference type="Pfam" id="PF09423"/>
    </source>
</evidence>
<dbReference type="GO" id="GO:0004035">
    <property type="term" value="F:alkaline phosphatase activity"/>
    <property type="evidence" value="ECO:0007669"/>
    <property type="project" value="UniProtKB-EC"/>
</dbReference>
<dbReference type="PANTHER" id="PTHR33987:SF1">
    <property type="entry name" value="CALCINEURIN-LIKE METALLO-PHOSPHOESTERASE SUPERFAMILY PROTEIN"/>
    <property type="match status" value="1"/>
</dbReference>
<gene>
    <name evidence="3" type="ORF">AAEO60_03405</name>
</gene>
<evidence type="ECO:0000313" key="4">
    <source>
        <dbReference type="Proteomes" id="UP001497045"/>
    </source>
</evidence>
<feature type="signal peptide" evidence="1">
    <location>
        <begin position="1"/>
        <end position="24"/>
    </location>
</feature>
<sequence>MRFLAPTLCALALASCTTLPPAEAGWPTLGEGPQLAPDTVITHFAFGSCNSQDHTQAIWSSIAASHPQAFIAMGDNIYGETGEGEGPVMPTLVEGYRTQMTSAPFMQLRREVPMMVTWDDNDYGKNDGGASFELRETSEGLFEHFWHMPAEVRGRPGLYQSTTIGPAGRRVQFIVLDTRFFRSDFLRWGPETPSGRYTVNTDPDATMLGAAQWDWLEQELAEPADLRVVVSSVQVLSEAHGWEAWDKLPLERTRLLDMLTSRAGGGLVLLTGDRHAAAFYETEWQGERITEFTASALNRPRPGGTEQATAREPDPLRLTPFIGEANFGSMVIDWSQRKLAMAIVAADGTPVETLVRSF</sequence>
<organism evidence="3 4">
    <name type="scientific">Aurantiacibacter gilvus</name>
    <dbReference type="NCBI Taxonomy" id="3139141"/>
    <lineage>
        <taxon>Bacteria</taxon>
        <taxon>Pseudomonadati</taxon>
        <taxon>Pseudomonadota</taxon>
        <taxon>Alphaproteobacteria</taxon>
        <taxon>Sphingomonadales</taxon>
        <taxon>Erythrobacteraceae</taxon>
        <taxon>Aurantiacibacter</taxon>
    </lineage>
</organism>
<proteinExistence type="predicted"/>
<dbReference type="Gene3D" id="3.60.21.70">
    <property type="entry name" value="PhoD-like phosphatase"/>
    <property type="match status" value="1"/>
</dbReference>
<dbReference type="Proteomes" id="UP001497045">
    <property type="component" value="Unassembled WGS sequence"/>
</dbReference>
<keyword evidence="1" id="KW-0732">Signal</keyword>
<dbReference type="InterPro" id="IPR029052">
    <property type="entry name" value="Metallo-depent_PP-like"/>
</dbReference>
<protein>
    <submittedName>
        <fullName evidence="3">Alkaline phosphatase D family protein</fullName>
        <ecNumber evidence="3">3.1.3.1</ecNumber>
    </submittedName>
</protein>
<dbReference type="RefSeq" id="WP_341672240.1">
    <property type="nucleotide sequence ID" value="NZ_JBBYHV010000001.1"/>
</dbReference>
<dbReference type="Pfam" id="PF09423">
    <property type="entry name" value="PhoD"/>
    <property type="match status" value="1"/>
</dbReference>
<keyword evidence="4" id="KW-1185">Reference proteome</keyword>
<dbReference type="SUPFAM" id="SSF56300">
    <property type="entry name" value="Metallo-dependent phosphatases"/>
    <property type="match status" value="1"/>
</dbReference>
<comment type="caution">
    <text evidence="3">The sequence shown here is derived from an EMBL/GenBank/DDBJ whole genome shotgun (WGS) entry which is preliminary data.</text>
</comment>
<dbReference type="EC" id="3.1.3.1" evidence="3"/>
<reference evidence="3 4" key="1">
    <citation type="submission" date="2024-04" db="EMBL/GenBank/DDBJ databases">
        <title>Aurantiacibacter sp. DGU6 16S ribosomal RNA gene Genome sequencing and assembly.</title>
        <authorList>
            <person name="Park S."/>
        </authorList>
    </citation>
    <scope>NUCLEOTIDE SEQUENCE [LARGE SCALE GENOMIC DNA]</scope>
    <source>
        <strain evidence="3 4">DGU6</strain>
    </source>
</reference>
<evidence type="ECO:0000313" key="3">
    <source>
        <dbReference type="EMBL" id="MEL1249711.1"/>
    </source>
</evidence>
<dbReference type="PROSITE" id="PS51257">
    <property type="entry name" value="PROKAR_LIPOPROTEIN"/>
    <property type="match status" value="1"/>
</dbReference>
<dbReference type="CDD" id="cd07389">
    <property type="entry name" value="MPP_PhoD"/>
    <property type="match status" value="1"/>
</dbReference>